<name>A0A377W678_KLEPN</name>
<organism evidence="3 4">
    <name type="scientific">Klebsiella pneumoniae</name>
    <dbReference type="NCBI Taxonomy" id="573"/>
    <lineage>
        <taxon>Bacteria</taxon>
        <taxon>Pseudomonadati</taxon>
        <taxon>Pseudomonadota</taxon>
        <taxon>Gammaproteobacteria</taxon>
        <taxon>Enterobacterales</taxon>
        <taxon>Enterobacteriaceae</taxon>
        <taxon>Klebsiella/Raoultella group</taxon>
        <taxon>Klebsiella</taxon>
        <taxon>Klebsiella pneumoniae complex</taxon>
    </lineage>
</organism>
<evidence type="ECO:0000313" key="3">
    <source>
        <dbReference type="EMBL" id="STT50354.1"/>
    </source>
</evidence>
<reference evidence="3 4" key="1">
    <citation type="submission" date="2018-06" db="EMBL/GenBank/DDBJ databases">
        <authorList>
            <consortium name="Pathogen Informatics"/>
            <person name="Doyle S."/>
        </authorList>
    </citation>
    <scope>NUCLEOTIDE SEQUENCE [LARGE SCALE GENOMIC DNA]</scope>
    <source>
        <strain evidence="3 4">NCTC9637</strain>
    </source>
</reference>
<evidence type="ECO:0000259" key="2">
    <source>
        <dbReference type="Pfam" id="PF16967"/>
    </source>
</evidence>
<sequence>MPQRWITPGLKTRLAFGMIFLFVQPDVSAAAAGAQQIGGVIIPQAFSQALQDGMSVPLYIHLAGSQSTRDDQRIGSAFIWLDGGQLRVRQIQLEESEGNASVSEQTRQQLIGLANAPFSEALTIPLTDSAQLDLSLRQLLLQLVVKREALGTVLRSRSEDIGQSSVNTLSSNLSYNLGVYNNQMRNGGSNTSSYLSLNNVTALREHHVVLDGSLYGIGSGQQDSELYKAMYERDFAGHRFAGGMLDTWNLQSLGPMTAISAGKIYGLSWGNQASSTVFDNSQSATPVIAFLPAAGEVHLTRDGRLLSVQNFAMGNHEVDTRGLPYGIYDVEVEVIVNGRVVSKRTQRVNKLFSRGRGAGAPLAWQVWGGSFHMDRWSESGKKTRPAKESWLAGLSASGSLSTLSWAATGYGYDNQAVGETRLTLPLGESINVNLQNMLASDSSWSSVGSISATLPGGFSSVWVNQERTRIGDQLRRSDADNRAIGGTLNLNALWSKLGTFSVSYNDDRRYNSHYYTADYYQTVYSGAFGSLGLRAGIQRYNNGDSSANTGKYIALDLSLPLGNWFSAGMTHQNGYTMANLSARKQFDEGTIRTIGANLSRAISGDTGDDKTLSGGAYAQFDARYASGTLNVNSAADGYVNTNLTASGSVGWQGKNIAASGRTDGNAGVIFNTGLEDDGQISARVNGRIFPLSGKRNYLPALSLWSL</sequence>
<keyword evidence="1" id="KW-0732">Signal</keyword>
<dbReference type="EMBL" id="UGLB01000003">
    <property type="protein sequence ID" value="STT50354.1"/>
    <property type="molecule type" value="Genomic_DNA"/>
</dbReference>
<dbReference type="InterPro" id="IPR032636">
    <property type="entry name" value="Pilus_assem_E-set-like_dom"/>
</dbReference>
<evidence type="ECO:0000313" key="4">
    <source>
        <dbReference type="Proteomes" id="UP000255099"/>
    </source>
</evidence>
<feature type="signal peptide" evidence="1">
    <location>
        <begin position="1"/>
        <end position="29"/>
    </location>
</feature>
<protein>
    <submittedName>
        <fullName evidence="3">CFA/I fimbrial subunit C usher protein</fullName>
    </submittedName>
</protein>
<accession>A0A377W678</accession>
<proteinExistence type="predicted"/>
<evidence type="ECO:0000256" key="1">
    <source>
        <dbReference type="SAM" id="SignalP"/>
    </source>
</evidence>
<dbReference type="AlphaFoldDB" id="A0A377W678"/>
<feature type="domain" description="Pilus assembly protein E-set like" evidence="2">
    <location>
        <begin position="283"/>
        <end position="350"/>
    </location>
</feature>
<dbReference type="Pfam" id="PF16967">
    <property type="entry name" value="TcfC"/>
    <property type="match status" value="1"/>
</dbReference>
<feature type="chain" id="PRO_5016697195" evidence="1">
    <location>
        <begin position="30"/>
        <end position="706"/>
    </location>
</feature>
<dbReference type="Proteomes" id="UP000255099">
    <property type="component" value="Unassembled WGS sequence"/>
</dbReference>
<gene>
    <name evidence="3" type="ORF">NCTC9637_05340</name>
</gene>